<proteinExistence type="predicted"/>
<dbReference type="InterPro" id="IPR036873">
    <property type="entry name" value="Rhodanese-like_dom_sf"/>
</dbReference>
<dbReference type="GO" id="GO:0016740">
    <property type="term" value="F:transferase activity"/>
    <property type="evidence" value="ECO:0007669"/>
    <property type="project" value="UniProtKB-KW"/>
</dbReference>
<organism evidence="2 3">
    <name type="scientific">Rivihabitans pingtungensis</name>
    <dbReference type="NCBI Taxonomy" id="1054498"/>
    <lineage>
        <taxon>Bacteria</taxon>
        <taxon>Pseudomonadati</taxon>
        <taxon>Pseudomonadota</taxon>
        <taxon>Betaproteobacteria</taxon>
        <taxon>Neisseriales</taxon>
        <taxon>Aquaspirillaceae</taxon>
        <taxon>Rivihabitans</taxon>
    </lineage>
</organism>
<evidence type="ECO:0000259" key="1">
    <source>
        <dbReference type="PROSITE" id="PS50206"/>
    </source>
</evidence>
<gene>
    <name evidence="2" type="ORF">DFR34_10879</name>
</gene>
<dbReference type="RefSeq" id="WP_110390645.1">
    <property type="nucleotide sequence ID" value="NZ_QJKI01000008.1"/>
</dbReference>
<dbReference type="PANTHER" id="PTHR43031">
    <property type="entry name" value="FAD-DEPENDENT OXIDOREDUCTASE"/>
    <property type="match status" value="1"/>
</dbReference>
<dbReference type="Pfam" id="PF00581">
    <property type="entry name" value="Rhodanese"/>
    <property type="match status" value="1"/>
</dbReference>
<evidence type="ECO:0000313" key="2">
    <source>
        <dbReference type="EMBL" id="PXX79188.1"/>
    </source>
</evidence>
<keyword evidence="2" id="KW-0808">Transferase</keyword>
<evidence type="ECO:0000313" key="3">
    <source>
        <dbReference type="Proteomes" id="UP000247555"/>
    </source>
</evidence>
<name>A0A318KQX6_9NEIS</name>
<accession>A0A318KQX6</accession>
<comment type="caution">
    <text evidence="2">The sequence shown here is derived from an EMBL/GenBank/DDBJ whole genome shotgun (WGS) entry which is preliminary data.</text>
</comment>
<protein>
    <submittedName>
        <fullName evidence="2">Rhodanese-related sulfurtransferase</fullName>
    </submittedName>
</protein>
<dbReference type="PANTHER" id="PTHR43031:SF17">
    <property type="entry name" value="SULFURTRANSFERASE YTWF-RELATED"/>
    <property type="match status" value="1"/>
</dbReference>
<sequence>MGAVQEITARALADWLNDASRPAPHLLDVREEWEYAHCHLANSQLMPMHSVPLHMNSLPDDAPLVVICHHGVRSYQVAAYLLNAGFAEVFSLAGGVAAWADQVDPAMPRY</sequence>
<dbReference type="PROSITE" id="PS50206">
    <property type="entry name" value="RHODANESE_3"/>
    <property type="match status" value="1"/>
</dbReference>
<feature type="domain" description="Rhodanese" evidence="1">
    <location>
        <begin position="20"/>
        <end position="108"/>
    </location>
</feature>
<dbReference type="SUPFAM" id="SSF52821">
    <property type="entry name" value="Rhodanese/Cell cycle control phosphatase"/>
    <property type="match status" value="1"/>
</dbReference>
<dbReference type="EMBL" id="QJKI01000008">
    <property type="protein sequence ID" value="PXX79188.1"/>
    <property type="molecule type" value="Genomic_DNA"/>
</dbReference>
<dbReference type="AlphaFoldDB" id="A0A318KQX6"/>
<dbReference type="InterPro" id="IPR050229">
    <property type="entry name" value="GlpE_sulfurtransferase"/>
</dbReference>
<keyword evidence="3" id="KW-1185">Reference proteome</keyword>
<reference evidence="2 3" key="1">
    <citation type="submission" date="2018-05" db="EMBL/GenBank/DDBJ databases">
        <title>Genomic Encyclopedia of Type Strains, Phase IV (KMG-IV): sequencing the most valuable type-strain genomes for metagenomic binning, comparative biology and taxonomic classification.</title>
        <authorList>
            <person name="Goeker M."/>
        </authorList>
    </citation>
    <scope>NUCLEOTIDE SEQUENCE [LARGE SCALE GENOMIC DNA]</scope>
    <source>
        <strain evidence="2 3">DSM 29661</strain>
    </source>
</reference>
<dbReference type="OrthoDB" id="9811849at2"/>
<dbReference type="SMART" id="SM00450">
    <property type="entry name" value="RHOD"/>
    <property type="match status" value="1"/>
</dbReference>
<dbReference type="Proteomes" id="UP000247555">
    <property type="component" value="Unassembled WGS sequence"/>
</dbReference>
<dbReference type="Gene3D" id="3.40.250.10">
    <property type="entry name" value="Rhodanese-like domain"/>
    <property type="match status" value="1"/>
</dbReference>
<dbReference type="InterPro" id="IPR001763">
    <property type="entry name" value="Rhodanese-like_dom"/>
</dbReference>